<gene>
    <name evidence="2" type="ORF">AT746_00460</name>
</gene>
<reference evidence="2 3" key="1">
    <citation type="submission" date="2015-12" db="EMBL/GenBank/DDBJ databases">
        <title>Complete genome of Lacimicrobium alkaliphilum KCTC 32984.</title>
        <authorList>
            <person name="Kim S.-G."/>
            <person name="Lee Y.-J."/>
        </authorList>
    </citation>
    <scope>NUCLEOTIDE SEQUENCE [LARGE SCALE GENOMIC DNA]</scope>
    <source>
        <strain evidence="2 3">YelD216</strain>
    </source>
</reference>
<organism evidence="2 3">
    <name type="scientific">Lacimicrobium alkaliphilum</name>
    <dbReference type="NCBI Taxonomy" id="1526571"/>
    <lineage>
        <taxon>Bacteria</taxon>
        <taxon>Pseudomonadati</taxon>
        <taxon>Pseudomonadota</taxon>
        <taxon>Gammaproteobacteria</taxon>
        <taxon>Alteromonadales</taxon>
        <taxon>Alteromonadaceae</taxon>
        <taxon>Lacimicrobium</taxon>
    </lineage>
</organism>
<feature type="transmembrane region" description="Helical" evidence="1">
    <location>
        <begin position="12"/>
        <end position="35"/>
    </location>
</feature>
<feature type="transmembrane region" description="Helical" evidence="1">
    <location>
        <begin position="132"/>
        <end position="153"/>
    </location>
</feature>
<evidence type="ECO:0000313" key="3">
    <source>
        <dbReference type="Proteomes" id="UP000068447"/>
    </source>
</evidence>
<dbReference type="EMBL" id="CP013650">
    <property type="protein sequence ID" value="ALS96897.1"/>
    <property type="molecule type" value="Genomic_DNA"/>
</dbReference>
<feature type="transmembrane region" description="Helical" evidence="1">
    <location>
        <begin position="47"/>
        <end position="69"/>
    </location>
</feature>
<keyword evidence="1" id="KW-1133">Transmembrane helix</keyword>
<protein>
    <submittedName>
        <fullName evidence="2">Uncharacterized protein</fullName>
    </submittedName>
</protein>
<dbReference type="Proteomes" id="UP000068447">
    <property type="component" value="Chromosome"/>
</dbReference>
<evidence type="ECO:0000313" key="2">
    <source>
        <dbReference type="EMBL" id="ALS96897.1"/>
    </source>
</evidence>
<keyword evidence="1" id="KW-0812">Transmembrane</keyword>
<evidence type="ECO:0000256" key="1">
    <source>
        <dbReference type="SAM" id="Phobius"/>
    </source>
</evidence>
<name>A0A0U3ADW6_9ALTE</name>
<dbReference type="AlphaFoldDB" id="A0A0U3ADW6"/>
<keyword evidence="1" id="KW-0472">Membrane</keyword>
<dbReference type="STRING" id="1526571.AT746_00460"/>
<keyword evidence="3" id="KW-1185">Reference proteome</keyword>
<proteinExistence type="predicted"/>
<dbReference type="KEGG" id="lal:AT746_00460"/>
<sequence length="167" mass="18120">MSAKDVSAICFKLLAIYVLITVIISIPAAWGLFFSVSDVMPGTEPGLMFPVLMSLITLVIGLTITFILWKVSTSLSNNVKSNAEEGYSGFNIQHGYKLLGIYFLVTGLSYLPTSAIQIWRLSLALQAGIADYIQVTAEPLVLIFSGVFLLSSLTGKKLWATLKYSGT</sequence>
<accession>A0A0U3ADW6</accession>
<dbReference type="RefSeq" id="WP_062474894.1">
    <property type="nucleotide sequence ID" value="NZ_CP013650.1"/>
</dbReference>
<feature type="transmembrane region" description="Helical" evidence="1">
    <location>
        <begin position="99"/>
        <end position="120"/>
    </location>
</feature>